<dbReference type="STRING" id="555875.SAMN04488124_0704"/>
<dbReference type="InterPro" id="IPR011051">
    <property type="entry name" value="RmlC_Cupin_sf"/>
</dbReference>
<organism evidence="2 3">
    <name type="scientific">Halogeometricum limi</name>
    <dbReference type="NCBI Taxonomy" id="555875"/>
    <lineage>
        <taxon>Archaea</taxon>
        <taxon>Methanobacteriati</taxon>
        <taxon>Methanobacteriota</taxon>
        <taxon>Stenosarchaea group</taxon>
        <taxon>Halobacteria</taxon>
        <taxon>Halobacteriales</taxon>
        <taxon>Haloferacaceae</taxon>
        <taxon>Halogeometricum</taxon>
    </lineage>
</organism>
<accession>A0A1I6G1E3</accession>
<protein>
    <submittedName>
        <fullName evidence="2">Cupin domain-containing protein</fullName>
    </submittedName>
</protein>
<dbReference type="PANTHER" id="PTHR36440:SF1">
    <property type="entry name" value="PUTATIVE (AFU_ORTHOLOGUE AFUA_8G07350)-RELATED"/>
    <property type="match status" value="1"/>
</dbReference>
<dbReference type="AlphaFoldDB" id="A0A1I6G1E3"/>
<dbReference type="PANTHER" id="PTHR36440">
    <property type="entry name" value="PUTATIVE (AFU_ORTHOLOGUE AFUA_8G07350)-RELATED"/>
    <property type="match status" value="1"/>
</dbReference>
<reference evidence="3" key="1">
    <citation type="submission" date="2016-10" db="EMBL/GenBank/DDBJ databases">
        <authorList>
            <person name="Varghese N."/>
            <person name="Submissions S."/>
        </authorList>
    </citation>
    <scope>NUCLEOTIDE SEQUENCE [LARGE SCALE GENOMIC DNA]</scope>
    <source>
        <strain evidence="3">CGMCC 1.8711</strain>
    </source>
</reference>
<dbReference type="InterPro" id="IPR014710">
    <property type="entry name" value="RmlC-like_jellyroll"/>
</dbReference>
<dbReference type="Proteomes" id="UP000243250">
    <property type="component" value="Unassembled WGS sequence"/>
</dbReference>
<evidence type="ECO:0000313" key="2">
    <source>
        <dbReference type="EMBL" id="SFR35961.1"/>
    </source>
</evidence>
<dbReference type="InterPro" id="IPR013096">
    <property type="entry name" value="Cupin_2"/>
</dbReference>
<sequence length="171" mass="18219">MSSVHNDAPGEPFVKRRDEGPAYHALGAVAILKATAEETGGSFSLVERRGDEGSVVTPLHVHRSEDELWYVLDGEIELYVDGSIVSATAGDTAFTPHGVPHAFRIAADGTRYLICRSPGNETFFEDVGTSVADPSGPAPEPTDAEWARVEAVVDKYGIEILGPPPFDDAAL</sequence>
<dbReference type="SUPFAM" id="SSF51182">
    <property type="entry name" value="RmlC-like cupins"/>
    <property type="match status" value="1"/>
</dbReference>
<proteinExistence type="predicted"/>
<evidence type="ECO:0000259" key="1">
    <source>
        <dbReference type="Pfam" id="PF07883"/>
    </source>
</evidence>
<dbReference type="Gene3D" id="2.60.120.10">
    <property type="entry name" value="Jelly Rolls"/>
    <property type="match status" value="1"/>
</dbReference>
<dbReference type="EMBL" id="FOYS01000001">
    <property type="protein sequence ID" value="SFR35961.1"/>
    <property type="molecule type" value="Genomic_DNA"/>
</dbReference>
<feature type="domain" description="Cupin type-2" evidence="1">
    <location>
        <begin position="53"/>
        <end position="109"/>
    </location>
</feature>
<name>A0A1I6G1E3_9EURY</name>
<gene>
    <name evidence="2" type="ORF">SAMN04488124_0704</name>
</gene>
<dbReference type="RefSeq" id="WP_245758284.1">
    <property type="nucleotide sequence ID" value="NZ_FOYS01000001.1"/>
</dbReference>
<evidence type="ECO:0000313" key="3">
    <source>
        <dbReference type="Proteomes" id="UP000243250"/>
    </source>
</evidence>
<dbReference type="Pfam" id="PF07883">
    <property type="entry name" value="Cupin_2"/>
    <property type="match status" value="1"/>
</dbReference>
<dbReference type="CDD" id="cd02215">
    <property type="entry name" value="cupin_QDO_N_C"/>
    <property type="match status" value="1"/>
</dbReference>
<keyword evidence="3" id="KW-1185">Reference proteome</keyword>
<dbReference type="InterPro" id="IPR053146">
    <property type="entry name" value="QDO-like"/>
</dbReference>